<dbReference type="InterPro" id="IPR027749">
    <property type="entry name" value="TTLL12"/>
</dbReference>
<evidence type="ECO:0000313" key="2">
    <source>
        <dbReference type="Proteomes" id="UP001652625"/>
    </source>
</evidence>
<reference evidence="3" key="2">
    <citation type="submission" date="2025-08" db="UniProtKB">
        <authorList>
            <consortium name="RefSeq"/>
        </authorList>
    </citation>
    <scope>IDENTIFICATION</scope>
</reference>
<accession>A0ABM4B7D7</accession>
<dbReference type="PROSITE" id="PS51221">
    <property type="entry name" value="TTL"/>
    <property type="match status" value="1"/>
</dbReference>
<name>A0ABM4B7D7_HYDVU</name>
<sequence length="657" mass="78290">MKDENFGSYESFIENHRNQLDQNIPRLYWFTLFKKLSNEIFDAGEYFSLFQVDEDVNETAEDEKIIQEKNEHYNNELIENNNTDKPVQDNIIWKVLVSSENGIQKDNPESIFLVDHAWTYEANYAEAQLQNYPTLLERMAKLMDIPRNEFDTDGQELIKDVINKMWKYNMTYTMKKTKTEITMDDDKDYVPLWFVMDEFGSRVRHDDDPTFAFRFFYFQNTATSYMVIFPIKDLLCGDEVTRDFAPDAKTPEYRDARLYPWFKDRLNIDNVKDQWVEKLLSNSLEQSCRCDEKLSNYNGEEIKDSTPRSVYKVWTNDKFSIEHLTDPRFEFVDDMKNADIIYSVEHFKDFEYISNNPHVMVNQFPNEVVLTVKDLFAESAQCFAIYKHDVIPDEMLKNRGPKWLPMTFNLYSELPQFIKEFKQRETRNEYNVWIIKPWNLARSIGHTVTNNLDQIIRLSESGPKVCCHYVKDPVLFYRPDLDCWVKFEFRFQLYVRSINPTVAFAHKVMYPRFGNKPFELNNFTEYERHWTNMYGKEMKLHDVHHEDMIAQFTKMYPQLTWSEIVKDIHRCMRELIDGASALPPPKGLGRMKQCRAFYGIDVILTWKDKEHTSVQPILMEANFAPDNWRACRVVPNIMNETYQVLFLDEIPEAMVLI</sequence>
<dbReference type="RefSeq" id="XP_065644767.1">
    <property type="nucleotide sequence ID" value="XM_065788695.1"/>
</dbReference>
<dbReference type="GeneID" id="100214039"/>
<dbReference type="Pfam" id="PF25556">
    <property type="entry name" value="SET_TTL"/>
    <property type="match status" value="1"/>
</dbReference>
<dbReference type="Gene3D" id="3.30.470.20">
    <property type="entry name" value="ATP-grasp fold, B domain"/>
    <property type="match status" value="1"/>
</dbReference>
<dbReference type="Pfam" id="PF03133">
    <property type="entry name" value="TTL"/>
    <property type="match status" value="1"/>
</dbReference>
<gene>
    <name evidence="3" type="primary">LOC100214039</name>
</gene>
<protein>
    <submittedName>
        <fullName evidence="3">Tubulin--tyrosine ligase-like protein 12 isoform X2</fullName>
    </submittedName>
</protein>
<dbReference type="PANTHER" id="PTHR46088">
    <property type="entry name" value="TUBULIN--TYROSINE LIGASE-LIKE PROTEIN 12"/>
    <property type="match status" value="1"/>
</dbReference>
<proteinExistence type="predicted"/>
<dbReference type="InterPro" id="IPR004344">
    <property type="entry name" value="TTL/TTLL_fam"/>
</dbReference>
<organism evidence="2 3">
    <name type="scientific">Hydra vulgaris</name>
    <name type="common">Hydra</name>
    <name type="synonym">Hydra attenuata</name>
    <dbReference type="NCBI Taxonomy" id="6087"/>
    <lineage>
        <taxon>Eukaryota</taxon>
        <taxon>Metazoa</taxon>
        <taxon>Cnidaria</taxon>
        <taxon>Hydrozoa</taxon>
        <taxon>Hydroidolina</taxon>
        <taxon>Anthoathecata</taxon>
        <taxon>Aplanulata</taxon>
        <taxon>Hydridae</taxon>
        <taxon>Hydra</taxon>
    </lineage>
</organism>
<dbReference type="InterPro" id="IPR057954">
    <property type="entry name" value="SET_TTL12"/>
</dbReference>
<keyword evidence="2" id="KW-1185">Reference proteome</keyword>
<feature type="domain" description="Tubulin--tyrosine ligase-like protein 12 SET-like" evidence="1">
    <location>
        <begin position="88"/>
        <end position="263"/>
    </location>
</feature>
<evidence type="ECO:0000313" key="3">
    <source>
        <dbReference type="RefSeq" id="XP_065644767.1"/>
    </source>
</evidence>
<dbReference type="Proteomes" id="UP001652625">
    <property type="component" value="Chromosome 01"/>
</dbReference>
<reference evidence="2" key="1">
    <citation type="submission" date="2025-05" db="UniProtKB">
        <authorList>
            <consortium name="RefSeq"/>
        </authorList>
    </citation>
    <scope>NUCLEOTIDE SEQUENCE [LARGE SCALE GENOMIC DNA]</scope>
</reference>
<dbReference type="PANTHER" id="PTHR46088:SF1">
    <property type="entry name" value="TUBULIN--TYROSINE LIGASE-LIKE PROTEIN 12"/>
    <property type="match status" value="1"/>
</dbReference>
<evidence type="ECO:0000259" key="1">
    <source>
        <dbReference type="Pfam" id="PF25556"/>
    </source>
</evidence>